<proteinExistence type="inferred from homology"/>
<dbReference type="EMBL" id="LR699119">
    <property type="protein sequence ID" value="VVC75867.1"/>
    <property type="molecule type" value="Genomic_DNA"/>
</dbReference>
<dbReference type="KEGG" id="asip:AQUSIP_11640"/>
<dbReference type="PANTHER" id="PTHR11735">
    <property type="entry name" value="TRNA N6-ADENOSINE THREONYLCARBAMOYLTRANSFERASE"/>
    <property type="match status" value="1"/>
</dbReference>
<evidence type="ECO:0000313" key="5">
    <source>
        <dbReference type="EMBL" id="VVC75867.1"/>
    </source>
</evidence>
<name>A0A5E4PHE2_9COXI</name>
<keyword evidence="6" id="KW-1185">Reference proteome</keyword>
<dbReference type="AlphaFoldDB" id="A0A5E4PHE2"/>
<dbReference type="OrthoDB" id="9809995at2"/>
<dbReference type="InterPro" id="IPR043129">
    <property type="entry name" value="ATPase_NBD"/>
</dbReference>
<dbReference type="Pfam" id="PF00814">
    <property type="entry name" value="TsaD"/>
    <property type="match status" value="1"/>
</dbReference>
<dbReference type="PANTHER" id="PTHR11735:SF11">
    <property type="entry name" value="TRNA THREONYLCARBAMOYLADENOSINE BIOSYNTHESIS PROTEIN TSAB"/>
    <property type="match status" value="1"/>
</dbReference>
<feature type="domain" description="Gcp-like" evidence="4">
    <location>
        <begin position="35"/>
        <end position="136"/>
    </location>
</feature>
<gene>
    <name evidence="5" type="primary">tsaB</name>
    <name evidence="5" type="ORF">AQUSIP_11640</name>
</gene>
<protein>
    <recommendedName>
        <fullName evidence="2">tRNA threonylcarbamoyladenosine biosynthesis protein TsaB</fullName>
    </recommendedName>
    <alternativeName>
        <fullName evidence="3">t(6)A37 threonylcarbamoyladenosine biosynthesis protein TsaB</fullName>
    </alternativeName>
</protein>
<sequence>MKILALETSFNACSIALQNDRQVISSHHIAPMQQARMILPLIQEILSAGALTINDLDAVAYGCGPGSFTGVRIANSVAQGLGFAGQKPVIPVSSLAALAQTALLAQQCTKVLVAVDARMEQLYWARYQVGEQGLMILDGKEQLCAPMDISRPDTNDWVGAGDGWDKHEKVICTRLGWAPQAVYAALAPTAEAVLQLAAVSLEQGRWIKASEALPVYLR</sequence>
<dbReference type="InterPro" id="IPR000905">
    <property type="entry name" value="Gcp-like_dom"/>
</dbReference>
<organism evidence="5 6">
    <name type="scientific">Aquicella siphonis</name>
    <dbReference type="NCBI Taxonomy" id="254247"/>
    <lineage>
        <taxon>Bacteria</taxon>
        <taxon>Pseudomonadati</taxon>
        <taxon>Pseudomonadota</taxon>
        <taxon>Gammaproteobacteria</taxon>
        <taxon>Legionellales</taxon>
        <taxon>Coxiellaceae</taxon>
        <taxon>Aquicella</taxon>
    </lineage>
</organism>
<accession>A0A5E4PHE2</accession>
<dbReference type="SUPFAM" id="SSF53067">
    <property type="entry name" value="Actin-like ATPase domain"/>
    <property type="match status" value="2"/>
</dbReference>
<dbReference type="RefSeq" id="WP_148339138.1">
    <property type="nucleotide sequence ID" value="NZ_LR699119.1"/>
</dbReference>
<reference evidence="5 6" key="1">
    <citation type="submission" date="2019-08" db="EMBL/GenBank/DDBJ databases">
        <authorList>
            <person name="Guy L."/>
        </authorList>
    </citation>
    <scope>NUCLEOTIDE SEQUENCE [LARGE SCALE GENOMIC DNA]</scope>
    <source>
        <strain evidence="5 6">SGT-108</strain>
    </source>
</reference>
<dbReference type="Gene3D" id="3.30.420.40">
    <property type="match status" value="2"/>
</dbReference>
<comment type="similarity">
    <text evidence="1">Belongs to the KAE1 / TsaD family. TsaB subfamily.</text>
</comment>
<dbReference type="GO" id="GO:0005829">
    <property type="term" value="C:cytosol"/>
    <property type="evidence" value="ECO:0007669"/>
    <property type="project" value="TreeGrafter"/>
</dbReference>
<evidence type="ECO:0000256" key="3">
    <source>
        <dbReference type="ARBA" id="ARBA00032446"/>
    </source>
</evidence>
<dbReference type="GO" id="GO:0002949">
    <property type="term" value="P:tRNA threonylcarbamoyladenosine modification"/>
    <property type="evidence" value="ECO:0007669"/>
    <property type="project" value="InterPro"/>
</dbReference>
<dbReference type="CDD" id="cd24032">
    <property type="entry name" value="ASKHA_NBD_TsaB"/>
    <property type="match status" value="1"/>
</dbReference>
<evidence type="ECO:0000256" key="1">
    <source>
        <dbReference type="ARBA" id="ARBA00010493"/>
    </source>
</evidence>
<evidence type="ECO:0000313" key="6">
    <source>
        <dbReference type="Proteomes" id="UP000324194"/>
    </source>
</evidence>
<evidence type="ECO:0000259" key="4">
    <source>
        <dbReference type="Pfam" id="PF00814"/>
    </source>
</evidence>
<dbReference type="Proteomes" id="UP000324194">
    <property type="component" value="Chromosome 1"/>
</dbReference>
<evidence type="ECO:0000256" key="2">
    <source>
        <dbReference type="ARBA" id="ARBA00019012"/>
    </source>
</evidence>
<dbReference type="InterPro" id="IPR022496">
    <property type="entry name" value="T6A_TsaB"/>
</dbReference>
<dbReference type="NCBIfam" id="TIGR03725">
    <property type="entry name" value="T6A_YeaZ"/>
    <property type="match status" value="1"/>
</dbReference>